<dbReference type="PANTHER" id="PTHR37534">
    <property type="entry name" value="TRANSCRIPTIONAL ACTIVATOR PROTEIN UGA3"/>
    <property type="match status" value="1"/>
</dbReference>
<evidence type="ECO:0000313" key="4">
    <source>
        <dbReference type="Proteomes" id="UP000018001"/>
    </source>
</evidence>
<proteinExistence type="predicted"/>
<dbReference type="Proteomes" id="UP000018001">
    <property type="component" value="Unassembled WGS sequence"/>
</dbReference>
<dbReference type="HOGENOM" id="CLU_557761_0_0_1"/>
<comment type="caution">
    <text evidence="3">The sequence shown here is derived from an EMBL/GenBank/DDBJ whole genome shotgun (WGS) entry which is preliminary data.</text>
</comment>
<dbReference type="OrthoDB" id="5418899at2759"/>
<evidence type="ECO:0000313" key="3">
    <source>
        <dbReference type="EMBL" id="GAE00190.1"/>
    </source>
</evidence>
<keyword evidence="1" id="KW-0539">Nucleus</keyword>
<dbReference type="GO" id="GO:0005634">
    <property type="term" value="C:nucleus"/>
    <property type="evidence" value="ECO:0007669"/>
    <property type="project" value="TreeGrafter"/>
</dbReference>
<dbReference type="InParanoid" id="V5FQ38"/>
<dbReference type="GO" id="GO:0000976">
    <property type="term" value="F:transcription cis-regulatory region binding"/>
    <property type="evidence" value="ECO:0007669"/>
    <property type="project" value="TreeGrafter"/>
</dbReference>
<evidence type="ECO:0000256" key="2">
    <source>
        <dbReference type="SAM" id="MobiDB-lite"/>
    </source>
</evidence>
<organism evidence="3 4">
    <name type="scientific">Byssochlamys spectabilis (strain No. 5 / NBRC 109023)</name>
    <name type="common">Paecilomyces variotii</name>
    <dbReference type="NCBI Taxonomy" id="1356009"/>
    <lineage>
        <taxon>Eukaryota</taxon>
        <taxon>Fungi</taxon>
        <taxon>Dikarya</taxon>
        <taxon>Ascomycota</taxon>
        <taxon>Pezizomycotina</taxon>
        <taxon>Eurotiomycetes</taxon>
        <taxon>Eurotiomycetidae</taxon>
        <taxon>Eurotiales</taxon>
        <taxon>Thermoascaceae</taxon>
        <taxon>Paecilomyces</taxon>
    </lineage>
</organism>
<protein>
    <recommendedName>
        <fullName evidence="5">C6 transcription factor</fullName>
    </recommendedName>
</protein>
<dbReference type="PANTHER" id="PTHR37534:SF18">
    <property type="entry name" value="ZN(II)2CYS6 TRANSCRIPTION FACTOR (EUROFUNG)"/>
    <property type="match status" value="1"/>
</dbReference>
<keyword evidence="4" id="KW-1185">Reference proteome</keyword>
<name>V5FQ38_BYSSN</name>
<feature type="region of interest" description="Disordered" evidence="2">
    <location>
        <begin position="1"/>
        <end position="65"/>
    </location>
</feature>
<dbReference type="GO" id="GO:0003700">
    <property type="term" value="F:DNA-binding transcription factor activity"/>
    <property type="evidence" value="ECO:0007669"/>
    <property type="project" value="TreeGrafter"/>
</dbReference>
<dbReference type="AlphaFoldDB" id="V5FQ38"/>
<accession>V5FQ38</accession>
<dbReference type="GO" id="GO:0045944">
    <property type="term" value="P:positive regulation of transcription by RNA polymerase II"/>
    <property type="evidence" value="ECO:0007669"/>
    <property type="project" value="TreeGrafter"/>
</dbReference>
<evidence type="ECO:0008006" key="5">
    <source>
        <dbReference type="Google" id="ProtNLM"/>
    </source>
</evidence>
<feature type="compositionally biased region" description="Polar residues" evidence="2">
    <location>
        <begin position="17"/>
        <end position="32"/>
    </location>
</feature>
<sequence>MTGNTNEQVHPHRESVNKGTGSKNDQSHQLSPLSHLPYSKINGTSISSDEGSRSTQAVDRISDSSNIDTTISIAEESPQTPEQAQATGYSLPFSPGALLYQGEKHHPENMFLELSSEIANEYSFIVRHFSHVIGPWLDLSDSDRFFSVHVPIRAIGNKALKYAMAAITAKHLGQTRGTRSNNQDGIIPIPTSRYSGSDTSPIDWFLEGQNYYSMADTEVNRLLSEDSHIPESSAGIPLIQRVTLWLSSDTIKSRLDMMTKSTPDVSFLRKVENVLATAVLLTTYASMDINAEDWPRHLLGICALFEAIPPYDITWNGIYSHGIRAAFWNLARQDLISAYFTRSATQLDPENLPLWCSAGISIDENRQFQMSLLRERGLTKEDQAANGILWLVSKIVNFLSRAKQAQLAQLIGLSTLELPTSQHTNPDPAMWLQLCFDLQTWFNILPETFRSSVRIDRSTGLTSLMDSKLILFPEIFYGLPACATAMQCN</sequence>
<feature type="compositionally biased region" description="Polar residues" evidence="2">
    <location>
        <begin position="41"/>
        <end position="57"/>
    </location>
</feature>
<reference evidence="4" key="1">
    <citation type="journal article" date="2014" name="Genome Announc.">
        <title>Draft genome sequence of the formaldehyde-resistant fungus Byssochlamys spectabilis No. 5 (anamorph Paecilomyces variotii No. 5) (NBRC109023).</title>
        <authorList>
            <person name="Oka T."/>
            <person name="Ekino K."/>
            <person name="Fukuda K."/>
            <person name="Nomura Y."/>
        </authorList>
    </citation>
    <scope>NUCLEOTIDE SEQUENCE [LARGE SCALE GENOMIC DNA]</scope>
    <source>
        <strain evidence="4">No. 5 / NBRC 109023</strain>
    </source>
</reference>
<evidence type="ECO:0000256" key="1">
    <source>
        <dbReference type="ARBA" id="ARBA00023242"/>
    </source>
</evidence>
<dbReference type="EMBL" id="BAUL01000384">
    <property type="protein sequence ID" value="GAE00190.1"/>
    <property type="molecule type" value="Genomic_DNA"/>
</dbReference>
<dbReference type="eggNOG" id="ENOG502SI37">
    <property type="taxonomic scope" value="Eukaryota"/>
</dbReference>
<gene>
    <name evidence="3" type="ORF">PVAR5_8927</name>
</gene>